<dbReference type="PANTHER" id="PTHR43235">
    <property type="entry name" value="GLUTAMINE AMIDOTRANSFERASE PB2B2.05-RELATED"/>
    <property type="match status" value="1"/>
</dbReference>
<dbReference type="InterPro" id="IPR044668">
    <property type="entry name" value="PuuD-like"/>
</dbReference>
<dbReference type="PROSITE" id="PS51273">
    <property type="entry name" value="GATASE_TYPE_1"/>
    <property type="match status" value="1"/>
</dbReference>
<dbReference type="InterPro" id="IPR011697">
    <property type="entry name" value="Peptidase_C26"/>
</dbReference>
<dbReference type="EMBL" id="JACKTY010000043">
    <property type="protein sequence ID" value="MCV7229477.1"/>
    <property type="molecule type" value="Genomic_DNA"/>
</dbReference>
<organism evidence="2 3">
    <name type="scientific">Mycolicibacterium komossense</name>
    <dbReference type="NCBI Taxonomy" id="1779"/>
    <lineage>
        <taxon>Bacteria</taxon>
        <taxon>Bacillati</taxon>
        <taxon>Actinomycetota</taxon>
        <taxon>Actinomycetes</taxon>
        <taxon>Mycobacteriales</taxon>
        <taxon>Mycobacteriaceae</taxon>
        <taxon>Mycolicibacterium</taxon>
    </lineage>
</organism>
<gene>
    <name evidence="2" type="ORF">H7J73_26060</name>
</gene>
<dbReference type="CDD" id="cd01745">
    <property type="entry name" value="GATase1_2"/>
    <property type="match status" value="1"/>
</dbReference>
<dbReference type="Pfam" id="PF07722">
    <property type="entry name" value="Peptidase_C26"/>
    <property type="match status" value="1"/>
</dbReference>
<dbReference type="PANTHER" id="PTHR43235:SF1">
    <property type="entry name" value="GLUTAMINE AMIDOTRANSFERASE PB2B2.05-RELATED"/>
    <property type="match status" value="1"/>
</dbReference>
<reference evidence="2 3" key="1">
    <citation type="journal article" date="2022" name="BMC Genomics">
        <title>Comparative genome analysis of mycobacteria focusing on tRNA and non-coding RNA.</title>
        <authorList>
            <person name="Behra P.R.K."/>
            <person name="Pettersson B.M.F."/>
            <person name="Ramesh M."/>
            <person name="Das S."/>
            <person name="Dasgupta S."/>
            <person name="Kirsebom L.A."/>
        </authorList>
    </citation>
    <scope>NUCLEOTIDE SEQUENCE [LARGE SCALE GENOMIC DNA]</scope>
    <source>
        <strain evidence="2 3">DSM 44078</strain>
    </source>
</reference>
<sequence length="260" mass="28109">MKPLVGITGRRLAAGAVASYHPRFSDLHLDVYWSDNGRRVHQAGGIPVLLPFESADSGVIDRLDGLLITGGQDVHPDLWGGDPSVVTEESDPRRDANVHDRERDIYEIALVRAAVDRGLPVLGICRGNQVLNVALGGTLVEDVPIDAIIHAAEEAPPTSGHANHIVRFTTGSLAESIYGPETRTNSLHHQAVKECGPGVVPAGRTSDGSIESIERPGLPVLGVQWHPEWHIDLDPVFPWLVHAAHEYHQRQLNTGVGSRS</sequence>
<feature type="region of interest" description="Disordered" evidence="1">
    <location>
        <begin position="78"/>
        <end position="98"/>
    </location>
</feature>
<protein>
    <submittedName>
        <fullName evidence="2">Gamma-glutamyl-gamma-aminobutyrate hydrolase family protein</fullName>
    </submittedName>
</protein>
<name>A0ABT3CJ61_9MYCO</name>
<comment type="caution">
    <text evidence="2">The sequence shown here is derived from an EMBL/GenBank/DDBJ whole genome shotgun (WGS) entry which is preliminary data.</text>
</comment>
<evidence type="ECO:0000313" key="2">
    <source>
        <dbReference type="EMBL" id="MCV7229477.1"/>
    </source>
</evidence>
<dbReference type="InterPro" id="IPR029062">
    <property type="entry name" value="Class_I_gatase-like"/>
</dbReference>
<evidence type="ECO:0000313" key="3">
    <source>
        <dbReference type="Proteomes" id="UP001526201"/>
    </source>
</evidence>
<evidence type="ECO:0000256" key="1">
    <source>
        <dbReference type="SAM" id="MobiDB-lite"/>
    </source>
</evidence>
<dbReference type="RefSeq" id="WP_264070719.1">
    <property type="nucleotide sequence ID" value="NZ_JACKTY010000043.1"/>
</dbReference>
<dbReference type="Proteomes" id="UP001526201">
    <property type="component" value="Unassembled WGS sequence"/>
</dbReference>
<proteinExistence type="predicted"/>
<dbReference type="GO" id="GO:0016787">
    <property type="term" value="F:hydrolase activity"/>
    <property type="evidence" value="ECO:0007669"/>
    <property type="project" value="UniProtKB-KW"/>
</dbReference>
<accession>A0ABT3CJ61</accession>
<keyword evidence="2" id="KW-0378">Hydrolase</keyword>
<dbReference type="SUPFAM" id="SSF52317">
    <property type="entry name" value="Class I glutamine amidotransferase-like"/>
    <property type="match status" value="1"/>
</dbReference>
<keyword evidence="3" id="KW-1185">Reference proteome</keyword>
<dbReference type="Gene3D" id="3.40.50.880">
    <property type="match status" value="1"/>
</dbReference>